<dbReference type="SUPFAM" id="SSF50998">
    <property type="entry name" value="Quinoprotein alcohol dehydrogenase-like"/>
    <property type="match status" value="1"/>
</dbReference>
<dbReference type="PROSITE" id="PS50294">
    <property type="entry name" value="WD_REPEATS_REGION"/>
    <property type="match status" value="1"/>
</dbReference>
<sequence>MHPLRNLMFLAGLLWLGGAVAAEEVLPSGAISRLQAGSDAEPAQAVLRLAYSPDGKFLASLHEDRQVRVWRTETGRVEYTLAPHRQALTALEFSPQGDRLLTAAAGPEESVSIWDAPTGKLLTKLAVSHQGATAARFIDGGKQVACLSPQGGGWFDSATGEQVRKSVAETGPIAISPDGKSVVRLLTNPMRLQVEEIFDQEAVSIMLSAGVQGPAVVDFSPYDGERLLIGKRGQPDCMLYRVYEYNGDVALDYAPLEGHEKQVQGSAFSADNLWVATASSDHTVRIWERLTMRPAAVISLDELEPTAAAFSPGGGRLAVGFQDGGILLWEVRRTLFPAPTEITEPTPEQMAGWWFDMASDEPAHAFKAVGAFCSHPAAAAKYFTGQLDFLKAGAAEADLQRWIRELDDNEFAVRQAADENLSDLRPGIDLVLRAALEKSTSAEPRNRLRQMLAAPMSQGDLDDAQRLQLMRCVLALETMSPAGRALLTRIAAVHPQPEAAAAAGAALERNVLNDLE</sequence>
<dbReference type="KEGG" id="lcre:Pla8534_38880"/>
<feature type="repeat" description="WD" evidence="1">
    <location>
        <begin position="46"/>
        <end position="80"/>
    </location>
</feature>
<name>A0A518DW61_9BACT</name>
<reference evidence="3 4" key="1">
    <citation type="submission" date="2019-02" db="EMBL/GenBank/DDBJ databases">
        <title>Deep-cultivation of Planctomycetes and their phenomic and genomic characterization uncovers novel biology.</title>
        <authorList>
            <person name="Wiegand S."/>
            <person name="Jogler M."/>
            <person name="Boedeker C."/>
            <person name="Pinto D."/>
            <person name="Vollmers J."/>
            <person name="Rivas-Marin E."/>
            <person name="Kohn T."/>
            <person name="Peeters S.H."/>
            <person name="Heuer A."/>
            <person name="Rast P."/>
            <person name="Oberbeckmann S."/>
            <person name="Bunk B."/>
            <person name="Jeske O."/>
            <person name="Meyerdierks A."/>
            <person name="Storesund J.E."/>
            <person name="Kallscheuer N."/>
            <person name="Luecker S."/>
            <person name="Lage O.M."/>
            <person name="Pohl T."/>
            <person name="Merkel B.J."/>
            <person name="Hornburger P."/>
            <person name="Mueller R.-W."/>
            <person name="Bruemmer F."/>
            <person name="Labrenz M."/>
            <person name="Spormann A.M."/>
            <person name="Op den Camp H."/>
            <person name="Overmann J."/>
            <person name="Amann R."/>
            <person name="Jetten M.S.M."/>
            <person name="Mascher T."/>
            <person name="Medema M.H."/>
            <person name="Devos D.P."/>
            <person name="Kaster A.-K."/>
            <person name="Ovreas L."/>
            <person name="Rohde M."/>
            <person name="Galperin M.Y."/>
            <person name="Jogler C."/>
        </authorList>
    </citation>
    <scope>NUCLEOTIDE SEQUENCE [LARGE SCALE GENOMIC DNA]</scope>
    <source>
        <strain evidence="3 4">Pla85_3_4</strain>
    </source>
</reference>
<dbReference type="RefSeq" id="WP_145054741.1">
    <property type="nucleotide sequence ID" value="NZ_CP036433.1"/>
</dbReference>
<dbReference type="Proteomes" id="UP000317648">
    <property type="component" value="Chromosome"/>
</dbReference>
<dbReference type="Pfam" id="PF12894">
    <property type="entry name" value="ANAPC4_WD40"/>
    <property type="match status" value="1"/>
</dbReference>
<evidence type="ECO:0000313" key="4">
    <source>
        <dbReference type="Proteomes" id="UP000317648"/>
    </source>
</evidence>
<accession>A0A518DW61</accession>
<proteinExistence type="predicted"/>
<dbReference type="EMBL" id="CP036433">
    <property type="protein sequence ID" value="QDU96069.1"/>
    <property type="molecule type" value="Genomic_DNA"/>
</dbReference>
<feature type="repeat" description="WD" evidence="1">
    <location>
        <begin position="81"/>
        <end position="124"/>
    </location>
</feature>
<dbReference type="Gene3D" id="2.130.10.10">
    <property type="entry name" value="YVTN repeat-like/Quinoprotein amine dehydrogenase"/>
    <property type="match status" value="2"/>
</dbReference>
<organism evidence="3 4">
    <name type="scientific">Lignipirellula cremea</name>
    <dbReference type="NCBI Taxonomy" id="2528010"/>
    <lineage>
        <taxon>Bacteria</taxon>
        <taxon>Pseudomonadati</taxon>
        <taxon>Planctomycetota</taxon>
        <taxon>Planctomycetia</taxon>
        <taxon>Pirellulales</taxon>
        <taxon>Pirellulaceae</taxon>
        <taxon>Lignipirellula</taxon>
    </lineage>
</organism>
<dbReference type="InterPro" id="IPR015943">
    <property type="entry name" value="WD40/YVTN_repeat-like_dom_sf"/>
</dbReference>
<dbReference type="Pfam" id="PF00400">
    <property type="entry name" value="WD40"/>
    <property type="match status" value="1"/>
</dbReference>
<dbReference type="InterPro" id="IPR011047">
    <property type="entry name" value="Quinoprotein_ADH-like_sf"/>
</dbReference>
<keyword evidence="4" id="KW-1185">Reference proteome</keyword>
<evidence type="ECO:0000313" key="3">
    <source>
        <dbReference type="EMBL" id="QDU96069.1"/>
    </source>
</evidence>
<protein>
    <submittedName>
        <fullName evidence="3">WD domain, G-beta repeat</fullName>
    </submittedName>
</protein>
<feature type="domain" description="Anaphase-promoting complex subunit 4-like WD40" evidence="2">
    <location>
        <begin position="39"/>
        <end position="93"/>
    </location>
</feature>
<dbReference type="InterPro" id="IPR024977">
    <property type="entry name" value="Apc4-like_WD40_dom"/>
</dbReference>
<dbReference type="PANTHER" id="PTHR19879:SF9">
    <property type="entry name" value="TRANSCRIPTION INITIATION FACTOR TFIID SUBUNIT 5"/>
    <property type="match status" value="1"/>
</dbReference>
<dbReference type="OrthoDB" id="244694at2"/>
<feature type="repeat" description="WD" evidence="1">
    <location>
        <begin position="256"/>
        <end position="288"/>
    </location>
</feature>
<dbReference type="PROSITE" id="PS50082">
    <property type="entry name" value="WD_REPEATS_2"/>
    <property type="match status" value="3"/>
</dbReference>
<gene>
    <name evidence="3" type="ORF">Pla8534_38880</name>
</gene>
<evidence type="ECO:0000256" key="1">
    <source>
        <dbReference type="PROSITE-ProRule" id="PRU00221"/>
    </source>
</evidence>
<dbReference type="InterPro" id="IPR001680">
    <property type="entry name" value="WD40_rpt"/>
</dbReference>
<dbReference type="PANTHER" id="PTHR19879">
    <property type="entry name" value="TRANSCRIPTION INITIATION FACTOR TFIID"/>
    <property type="match status" value="1"/>
</dbReference>
<dbReference type="SMART" id="SM00320">
    <property type="entry name" value="WD40"/>
    <property type="match status" value="4"/>
</dbReference>
<keyword evidence="1" id="KW-0853">WD repeat</keyword>
<evidence type="ECO:0000259" key="2">
    <source>
        <dbReference type="Pfam" id="PF12894"/>
    </source>
</evidence>
<dbReference type="AlphaFoldDB" id="A0A518DW61"/>